<feature type="region of interest" description="Disordered" evidence="1">
    <location>
        <begin position="132"/>
        <end position="183"/>
    </location>
</feature>
<protein>
    <submittedName>
        <fullName evidence="3">722beccb-8dfd-4b90-ac5c-f10ed0c61823</fullName>
    </submittedName>
</protein>
<evidence type="ECO:0000313" key="4">
    <source>
        <dbReference type="Proteomes" id="UP000289323"/>
    </source>
</evidence>
<feature type="compositionally biased region" description="Basic and acidic residues" evidence="1">
    <location>
        <begin position="132"/>
        <end position="147"/>
    </location>
</feature>
<dbReference type="GO" id="GO:0006950">
    <property type="term" value="P:response to stress"/>
    <property type="evidence" value="ECO:0007669"/>
    <property type="project" value="UniProtKB-ARBA"/>
</dbReference>
<organism evidence="3 4">
    <name type="scientific">Thermothielavioides terrestris</name>
    <dbReference type="NCBI Taxonomy" id="2587410"/>
    <lineage>
        <taxon>Eukaryota</taxon>
        <taxon>Fungi</taxon>
        <taxon>Dikarya</taxon>
        <taxon>Ascomycota</taxon>
        <taxon>Pezizomycotina</taxon>
        <taxon>Sordariomycetes</taxon>
        <taxon>Sordariomycetidae</taxon>
        <taxon>Sordariales</taxon>
        <taxon>Chaetomiaceae</taxon>
        <taxon>Thermothielavioides</taxon>
    </lineage>
</organism>
<dbReference type="InterPro" id="IPR006640">
    <property type="entry name" value="SprT-like_domain"/>
</dbReference>
<dbReference type="Proteomes" id="UP000289323">
    <property type="component" value="Unassembled WGS sequence"/>
</dbReference>
<evidence type="ECO:0000259" key="2">
    <source>
        <dbReference type="Pfam" id="PF10263"/>
    </source>
</evidence>
<gene>
    <name evidence="3" type="ORF">TT172_LOCUS365</name>
</gene>
<reference evidence="3 4" key="1">
    <citation type="submission" date="2018-04" db="EMBL/GenBank/DDBJ databases">
        <authorList>
            <person name="Huttner S."/>
            <person name="Dainat J."/>
        </authorList>
    </citation>
    <scope>NUCLEOTIDE SEQUENCE [LARGE SCALE GENOMIC DNA]</scope>
</reference>
<feature type="domain" description="SprT-like" evidence="2">
    <location>
        <begin position="193"/>
        <end position="307"/>
    </location>
</feature>
<accession>A0A3S4AM35</accession>
<feature type="compositionally biased region" description="Basic residues" evidence="1">
    <location>
        <begin position="156"/>
        <end position="167"/>
    </location>
</feature>
<feature type="compositionally biased region" description="Basic and acidic residues" evidence="1">
    <location>
        <begin position="27"/>
        <end position="37"/>
    </location>
</feature>
<feature type="region of interest" description="Disordered" evidence="1">
    <location>
        <begin position="1"/>
        <end position="107"/>
    </location>
</feature>
<dbReference type="EMBL" id="OUUZ01000001">
    <property type="protein sequence ID" value="SPQ17946.1"/>
    <property type="molecule type" value="Genomic_DNA"/>
</dbReference>
<evidence type="ECO:0000256" key="1">
    <source>
        <dbReference type="SAM" id="MobiDB-lite"/>
    </source>
</evidence>
<dbReference type="Pfam" id="PF10263">
    <property type="entry name" value="SprT-like"/>
    <property type="match status" value="1"/>
</dbReference>
<proteinExistence type="predicted"/>
<feature type="compositionally biased region" description="Low complexity" evidence="1">
    <location>
        <begin position="83"/>
        <end position="94"/>
    </location>
</feature>
<name>A0A3S4AM35_9PEZI</name>
<sequence>MALPVTGGDGYPPFSPLGGPSYLAKRRVAEGVDDDHHRYSRHKRPKYVGPSQFADPVAYKAVDEPSGDPSLGRRYASPRPHCASPEPSGAAAPAMERTASGHSIRPDPVERCASTELLEDQEAAQRVRDHLAAFRRRNPDSKHERILRSIISPRTRPTHRHRRHFSHRGGSPTDRGGDGQEEAESYPLDNAALESIFSAVNEIFFNGRLSQRVTWDWSHSSSTRYDSSVIGTTALRRAAASTRGFETLIVLSSPILRDPRFSRRLLISTFLHELIHSYLFICCGFRARWCGGHTPGFREIAAIMEEWIGEAAGLYLSRVEADLELFRIDAGFPRGPEAGRDGDGGVGGRKDVKAEFETTATVNVYPCSGMAAEQNEDTVATAPIGPGPPEMVYFGGGLVPGPGACVGDRDGLYLGSGGSPSGHEIPPYHDDRWGGSSSLISSSGSGNIWWRQRRANLPVYVYTGDKSPATYVYPNTALQRPWS</sequence>
<dbReference type="AlphaFoldDB" id="A0A3S4AM35"/>
<evidence type="ECO:0000313" key="3">
    <source>
        <dbReference type="EMBL" id="SPQ17946.1"/>
    </source>
</evidence>